<dbReference type="InterPro" id="IPR001810">
    <property type="entry name" value="F-box_dom"/>
</dbReference>
<reference evidence="4" key="1">
    <citation type="submission" date="2024-06" db="EMBL/GenBank/DDBJ databases">
        <authorList>
            <person name="Ryan C."/>
        </authorList>
    </citation>
    <scope>NUCLEOTIDE SEQUENCE [LARGE SCALE GENOMIC DNA]</scope>
</reference>
<feature type="domain" description="F-box" evidence="2">
    <location>
        <begin position="26"/>
        <end position="74"/>
    </location>
</feature>
<dbReference type="Proteomes" id="UP001497457">
    <property type="component" value="Chromosome 27b"/>
</dbReference>
<reference evidence="3 4" key="2">
    <citation type="submission" date="2024-10" db="EMBL/GenBank/DDBJ databases">
        <authorList>
            <person name="Ryan C."/>
        </authorList>
    </citation>
    <scope>NUCLEOTIDE SEQUENCE [LARGE SCALE GENOMIC DNA]</scope>
</reference>
<sequence>MSSSSCSNRRRERAEPAPPAAPAAPAKDWAALPRRIVLDVFLRLGPREVMLGAEFTCKPWRSVALEEPALWRRVGMDPWEPFDKRWRCGGDRAERDMKLVAVDRAKGQCEEFKGYCDDDDLLDLVGRAPSLKVLHIEHRSDYDSGEDLVEALKKLTLLEDLEIDFKYTIYWDENMLESVCEACPHLKKLVLLYASCFDLECNEDEYEKEPIDGAIPVMSKLHTLALYDCELSTKGLKAILDSCPLLENLHIDGYFNKCKMDKELRMKCAKIKNLTMDTKKKPRNSYFDY</sequence>
<proteinExistence type="predicted"/>
<dbReference type="Gene3D" id="3.80.10.10">
    <property type="entry name" value="Ribonuclease Inhibitor"/>
    <property type="match status" value="1"/>
</dbReference>
<protein>
    <recommendedName>
        <fullName evidence="2">F-box domain-containing protein</fullName>
    </recommendedName>
</protein>
<dbReference type="PANTHER" id="PTHR38926:SF74">
    <property type="entry name" value="OS08G0193600 PROTEIN"/>
    <property type="match status" value="1"/>
</dbReference>
<evidence type="ECO:0000313" key="4">
    <source>
        <dbReference type="Proteomes" id="UP001497457"/>
    </source>
</evidence>
<evidence type="ECO:0000256" key="1">
    <source>
        <dbReference type="SAM" id="MobiDB-lite"/>
    </source>
</evidence>
<dbReference type="PANTHER" id="PTHR38926">
    <property type="entry name" value="F-BOX DOMAIN CONTAINING PROTEIN, EXPRESSED"/>
    <property type="match status" value="1"/>
</dbReference>
<gene>
    <name evidence="3" type="ORF">URODEC1_LOCUS68693</name>
</gene>
<dbReference type="SUPFAM" id="SSF52047">
    <property type="entry name" value="RNI-like"/>
    <property type="match status" value="1"/>
</dbReference>
<organism evidence="3 4">
    <name type="scientific">Urochloa decumbens</name>
    <dbReference type="NCBI Taxonomy" id="240449"/>
    <lineage>
        <taxon>Eukaryota</taxon>
        <taxon>Viridiplantae</taxon>
        <taxon>Streptophyta</taxon>
        <taxon>Embryophyta</taxon>
        <taxon>Tracheophyta</taxon>
        <taxon>Spermatophyta</taxon>
        <taxon>Magnoliopsida</taxon>
        <taxon>Liliopsida</taxon>
        <taxon>Poales</taxon>
        <taxon>Poaceae</taxon>
        <taxon>PACMAD clade</taxon>
        <taxon>Panicoideae</taxon>
        <taxon>Panicodae</taxon>
        <taxon>Paniceae</taxon>
        <taxon>Melinidinae</taxon>
        <taxon>Urochloa</taxon>
    </lineage>
</organism>
<dbReference type="EMBL" id="OZ075137">
    <property type="protein sequence ID" value="CAL5007839.1"/>
    <property type="molecule type" value="Genomic_DNA"/>
</dbReference>
<dbReference type="SUPFAM" id="SSF81383">
    <property type="entry name" value="F-box domain"/>
    <property type="match status" value="1"/>
</dbReference>
<dbReference type="AlphaFoldDB" id="A0ABC9BVG7"/>
<dbReference type="PROSITE" id="PS50181">
    <property type="entry name" value="FBOX"/>
    <property type="match status" value="1"/>
</dbReference>
<evidence type="ECO:0000259" key="2">
    <source>
        <dbReference type="PROSITE" id="PS50181"/>
    </source>
</evidence>
<accession>A0ABC9BVG7</accession>
<dbReference type="Pfam" id="PF12937">
    <property type="entry name" value="F-box-like"/>
    <property type="match status" value="1"/>
</dbReference>
<dbReference type="InterPro" id="IPR036047">
    <property type="entry name" value="F-box-like_dom_sf"/>
</dbReference>
<dbReference type="Gene3D" id="1.20.1280.50">
    <property type="match status" value="1"/>
</dbReference>
<evidence type="ECO:0000313" key="3">
    <source>
        <dbReference type="EMBL" id="CAL5007839.1"/>
    </source>
</evidence>
<feature type="region of interest" description="Disordered" evidence="1">
    <location>
        <begin position="1"/>
        <end position="25"/>
    </location>
</feature>
<name>A0ABC9BVG7_9POAL</name>
<dbReference type="InterPro" id="IPR032675">
    <property type="entry name" value="LRR_dom_sf"/>
</dbReference>
<keyword evidence="4" id="KW-1185">Reference proteome</keyword>